<evidence type="ECO:0000313" key="2">
    <source>
        <dbReference type="EnsemblPlants" id="KEH15483"/>
    </source>
</evidence>
<gene>
    <name evidence="1" type="ORF">MTR_0958s0010</name>
</gene>
<accession>A0A072TEN6</accession>
<feature type="non-terminal residue" evidence="1">
    <location>
        <position position="1"/>
    </location>
</feature>
<sequence length="124" mass="14418">SGYDIKELDNLNRLRGKLCISGLENIIDPADTAEKSLAKSFMEIIQQLFRSGSLEVLEFEWMLCWEEWYCLEGFPLLKNLSIRYCRILKRALPRHLPSLQILDISECCKLEVSIPKADNIRELD</sequence>
<name>A0A072TEN6_MEDTR</name>
<dbReference type="EMBL" id="KL403682">
    <property type="protein sequence ID" value="KEH15483.1"/>
    <property type="molecule type" value="Genomic_DNA"/>
</dbReference>
<dbReference type="Gene3D" id="3.80.10.10">
    <property type="entry name" value="Ribonuclease Inhibitor"/>
    <property type="match status" value="1"/>
</dbReference>
<dbReference type="InterPro" id="IPR032675">
    <property type="entry name" value="LRR_dom_sf"/>
</dbReference>
<protein>
    <submittedName>
        <fullName evidence="1 2">Uncharacterized protein</fullName>
    </submittedName>
</protein>
<dbReference type="Proteomes" id="UP000002051">
    <property type="component" value="Unassembled WGS sequence"/>
</dbReference>
<proteinExistence type="predicted"/>
<dbReference type="EnsemblPlants" id="KEH15483">
    <property type="protein sequence ID" value="KEH15483"/>
    <property type="gene ID" value="MTR_0958s0010"/>
</dbReference>
<dbReference type="HOGENOM" id="CLU_2009801_0_0_1"/>
<reference evidence="2" key="3">
    <citation type="submission" date="2015-06" db="UniProtKB">
        <authorList>
            <consortium name="EnsemblPlants"/>
        </authorList>
    </citation>
    <scope>IDENTIFICATION</scope>
    <source>
        <strain evidence="2">cv. Jemalong A17</strain>
    </source>
</reference>
<dbReference type="AlphaFoldDB" id="A0A072TEN6"/>
<keyword evidence="3" id="KW-1185">Reference proteome</keyword>
<dbReference type="SUPFAM" id="SSF52047">
    <property type="entry name" value="RNI-like"/>
    <property type="match status" value="1"/>
</dbReference>
<reference evidence="1 3" key="1">
    <citation type="journal article" date="2011" name="Nature">
        <title>The Medicago genome provides insight into the evolution of rhizobial symbioses.</title>
        <authorList>
            <person name="Young N.D."/>
            <person name="Debelle F."/>
            <person name="Oldroyd G.E."/>
            <person name="Geurts R."/>
            <person name="Cannon S.B."/>
            <person name="Udvardi M.K."/>
            <person name="Benedito V.A."/>
            <person name="Mayer K.F."/>
            <person name="Gouzy J."/>
            <person name="Schoof H."/>
            <person name="Van de Peer Y."/>
            <person name="Proost S."/>
            <person name="Cook D.R."/>
            <person name="Meyers B.C."/>
            <person name="Spannagl M."/>
            <person name="Cheung F."/>
            <person name="De Mita S."/>
            <person name="Krishnakumar V."/>
            <person name="Gundlach H."/>
            <person name="Zhou S."/>
            <person name="Mudge J."/>
            <person name="Bharti A.K."/>
            <person name="Murray J.D."/>
            <person name="Naoumkina M.A."/>
            <person name="Rosen B."/>
            <person name="Silverstein K.A."/>
            <person name="Tang H."/>
            <person name="Rombauts S."/>
            <person name="Zhao P.X."/>
            <person name="Zhou P."/>
            <person name="Barbe V."/>
            <person name="Bardou P."/>
            <person name="Bechner M."/>
            <person name="Bellec A."/>
            <person name="Berger A."/>
            <person name="Berges H."/>
            <person name="Bidwell S."/>
            <person name="Bisseling T."/>
            <person name="Choisne N."/>
            <person name="Couloux A."/>
            <person name="Denny R."/>
            <person name="Deshpande S."/>
            <person name="Dai X."/>
            <person name="Doyle J.J."/>
            <person name="Dudez A.M."/>
            <person name="Farmer A.D."/>
            <person name="Fouteau S."/>
            <person name="Franken C."/>
            <person name="Gibelin C."/>
            <person name="Gish J."/>
            <person name="Goldstein S."/>
            <person name="Gonzalez A.J."/>
            <person name="Green P.J."/>
            <person name="Hallab A."/>
            <person name="Hartog M."/>
            <person name="Hua A."/>
            <person name="Humphray S.J."/>
            <person name="Jeong D.H."/>
            <person name="Jing Y."/>
            <person name="Jocker A."/>
            <person name="Kenton S.M."/>
            <person name="Kim D.J."/>
            <person name="Klee K."/>
            <person name="Lai H."/>
            <person name="Lang C."/>
            <person name="Lin S."/>
            <person name="Macmil S.L."/>
            <person name="Magdelenat G."/>
            <person name="Matthews L."/>
            <person name="McCorrison J."/>
            <person name="Monaghan E.L."/>
            <person name="Mun J.H."/>
            <person name="Najar F.Z."/>
            <person name="Nicholson C."/>
            <person name="Noirot C."/>
            <person name="O'Bleness M."/>
            <person name="Paule C.R."/>
            <person name="Poulain J."/>
            <person name="Prion F."/>
            <person name="Qin B."/>
            <person name="Qu C."/>
            <person name="Retzel E.F."/>
            <person name="Riddle C."/>
            <person name="Sallet E."/>
            <person name="Samain S."/>
            <person name="Samson N."/>
            <person name="Sanders I."/>
            <person name="Saurat O."/>
            <person name="Scarpelli C."/>
            <person name="Schiex T."/>
            <person name="Segurens B."/>
            <person name="Severin A.J."/>
            <person name="Sherrier D.J."/>
            <person name="Shi R."/>
            <person name="Sims S."/>
            <person name="Singer S.R."/>
            <person name="Sinharoy S."/>
            <person name="Sterck L."/>
            <person name="Viollet A."/>
            <person name="Wang B.B."/>
            <person name="Wang K."/>
            <person name="Wang M."/>
            <person name="Wang X."/>
            <person name="Warfsmann J."/>
            <person name="Weissenbach J."/>
            <person name="White D.D."/>
            <person name="White J.D."/>
            <person name="Wiley G.B."/>
            <person name="Wincker P."/>
            <person name="Xing Y."/>
            <person name="Yang L."/>
            <person name="Yao Z."/>
            <person name="Ying F."/>
            <person name="Zhai J."/>
            <person name="Zhou L."/>
            <person name="Zuber A."/>
            <person name="Denarie J."/>
            <person name="Dixon R.A."/>
            <person name="May G.D."/>
            <person name="Schwartz D.C."/>
            <person name="Rogers J."/>
            <person name="Quetier F."/>
            <person name="Town C.D."/>
            <person name="Roe B.A."/>
        </authorList>
    </citation>
    <scope>NUCLEOTIDE SEQUENCE [LARGE SCALE GENOMIC DNA]</scope>
    <source>
        <strain evidence="1">A17</strain>
        <strain evidence="2 3">cv. Jemalong A17</strain>
    </source>
</reference>
<reference evidence="1 3" key="2">
    <citation type="journal article" date="2014" name="BMC Genomics">
        <title>An improved genome release (version Mt4.0) for the model legume Medicago truncatula.</title>
        <authorList>
            <person name="Tang H."/>
            <person name="Krishnakumar V."/>
            <person name="Bidwell S."/>
            <person name="Rosen B."/>
            <person name="Chan A."/>
            <person name="Zhou S."/>
            <person name="Gentzbittel L."/>
            <person name="Childs K.L."/>
            <person name="Yandell M."/>
            <person name="Gundlach H."/>
            <person name="Mayer K.F."/>
            <person name="Schwartz D.C."/>
            <person name="Town C.D."/>
        </authorList>
    </citation>
    <scope>GENOME REANNOTATION</scope>
    <source>
        <strain evidence="1">A17</strain>
        <strain evidence="2 3">cv. Jemalong A17</strain>
    </source>
</reference>
<evidence type="ECO:0000313" key="3">
    <source>
        <dbReference type="Proteomes" id="UP000002051"/>
    </source>
</evidence>
<organism evidence="1 3">
    <name type="scientific">Medicago truncatula</name>
    <name type="common">Barrel medic</name>
    <name type="synonym">Medicago tribuloides</name>
    <dbReference type="NCBI Taxonomy" id="3880"/>
    <lineage>
        <taxon>Eukaryota</taxon>
        <taxon>Viridiplantae</taxon>
        <taxon>Streptophyta</taxon>
        <taxon>Embryophyta</taxon>
        <taxon>Tracheophyta</taxon>
        <taxon>Spermatophyta</taxon>
        <taxon>Magnoliopsida</taxon>
        <taxon>eudicotyledons</taxon>
        <taxon>Gunneridae</taxon>
        <taxon>Pentapetalae</taxon>
        <taxon>rosids</taxon>
        <taxon>fabids</taxon>
        <taxon>Fabales</taxon>
        <taxon>Fabaceae</taxon>
        <taxon>Papilionoideae</taxon>
        <taxon>50 kb inversion clade</taxon>
        <taxon>NPAAA clade</taxon>
        <taxon>Hologalegina</taxon>
        <taxon>IRL clade</taxon>
        <taxon>Trifolieae</taxon>
        <taxon>Medicago</taxon>
    </lineage>
</organism>
<evidence type="ECO:0000313" key="1">
    <source>
        <dbReference type="EMBL" id="KEH15483.1"/>
    </source>
</evidence>